<feature type="non-terminal residue" evidence="1">
    <location>
        <position position="42"/>
    </location>
</feature>
<protein>
    <submittedName>
        <fullName evidence="1">Uncharacterized protein</fullName>
    </submittedName>
</protein>
<dbReference type="EMBL" id="UINC01139650">
    <property type="protein sequence ID" value="SVD26328.1"/>
    <property type="molecule type" value="Genomic_DNA"/>
</dbReference>
<sequence>WYGTLVYCTNWSSQPECWLWQFCSSGWNNHNRDRRRNVYEFL</sequence>
<reference evidence="1" key="1">
    <citation type="submission" date="2018-05" db="EMBL/GenBank/DDBJ databases">
        <authorList>
            <person name="Lanie J.A."/>
            <person name="Ng W.-L."/>
            <person name="Kazmierczak K.M."/>
            <person name="Andrzejewski T.M."/>
            <person name="Davidsen T.M."/>
            <person name="Wayne K.J."/>
            <person name="Tettelin H."/>
            <person name="Glass J.I."/>
            <person name="Rusch D."/>
            <person name="Podicherti R."/>
            <person name="Tsui H.-C.T."/>
            <person name="Winkler M.E."/>
        </authorList>
    </citation>
    <scope>NUCLEOTIDE SEQUENCE</scope>
</reference>
<gene>
    <name evidence="1" type="ORF">METZ01_LOCUS379182</name>
</gene>
<accession>A0A382TY43</accession>
<proteinExistence type="predicted"/>
<evidence type="ECO:0000313" key="1">
    <source>
        <dbReference type="EMBL" id="SVD26328.1"/>
    </source>
</evidence>
<name>A0A382TY43_9ZZZZ</name>
<dbReference type="AlphaFoldDB" id="A0A382TY43"/>
<organism evidence="1">
    <name type="scientific">marine metagenome</name>
    <dbReference type="NCBI Taxonomy" id="408172"/>
    <lineage>
        <taxon>unclassified sequences</taxon>
        <taxon>metagenomes</taxon>
        <taxon>ecological metagenomes</taxon>
    </lineage>
</organism>
<feature type="non-terminal residue" evidence="1">
    <location>
        <position position="1"/>
    </location>
</feature>